<sequence length="141" mass="15452">MSIRVQNDLTLAETGALALDEAARKLDHAADAAAFLEAVRQNQRVWQSIGHLAATRSWRVPNRGMVAYALKTTDEASGKGGRDDRIHALIDINRQVSAVLAGDGGLDALRQRAQRLWEERGRPFGAPLEQWLLLEIESSAA</sequence>
<dbReference type="STRING" id="1285242.A6A04_18335"/>
<dbReference type="Proteomes" id="UP000078428">
    <property type="component" value="Unassembled WGS sequence"/>
</dbReference>
<dbReference type="AlphaFoldDB" id="A0A178MP82"/>
<dbReference type="EMBL" id="LWQT01000054">
    <property type="protein sequence ID" value="OAN50439.1"/>
    <property type="molecule type" value="Genomic_DNA"/>
</dbReference>
<dbReference type="RefSeq" id="WP_068492334.1">
    <property type="nucleotide sequence ID" value="NZ_LWQT01000054.1"/>
</dbReference>
<gene>
    <name evidence="1" type="ORF">A6A04_18335</name>
</gene>
<reference evidence="1 2" key="1">
    <citation type="submission" date="2016-04" db="EMBL/GenBank/DDBJ databases">
        <title>Draft genome sequence of freshwater magnetotactic bacteria Magnetospirillum marisnigri SP-1 and Magnetospirillum moscoviense BB-1.</title>
        <authorList>
            <person name="Koziaeva V."/>
            <person name="Dziuba M.V."/>
            <person name="Ivanov T.M."/>
            <person name="Kuznetsov B."/>
            <person name="Grouzdev D.S."/>
        </authorList>
    </citation>
    <scope>NUCLEOTIDE SEQUENCE [LARGE SCALE GENOMIC DNA]</scope>
    <source>
        <strain evidence="1 2">SP-1</strain>
    </source>
</reference>
<keyword evidence="2" id="KW-1185">Reference proteome</keyword>
<name>A0A178MP82_9PROT</name>
<comment type="caution">
    <text evidence="1">The sequence shown here is derived from an EMBL/GenBank/DDBJ whole genome shotgun (WGS) entry which is preliminary data.</text>
</comment>
<dbReference type="OrthoDB" id="9811127at2"/>
<organism evidence="1 2">
    <name type="scientific">Paramagnetospirillum marisnigri</name>
    <dbReference type="NCBI Taxonomy" id="1285242"/>
    <lineage>
        <taxon>Bacteria</taxon>
        <taxon>Pseudomonadati</taxon>
        <taxon>Pseudomonadota</taxon>
        <taxon>Alphaproteobacteria</taxon>
        <taxon>Rhodospirillales</taxon>
        <taxon>Magnetospirillaceae</taxon>
        <taxon>Paramagnetospirillum</taxon>
    </lineage>
</organism>
<evidence type="ECO:0000313" key="2">
    <source>
        <dbReference type="Proteomes" id="UP000078428"/>
    </source>
</evidence>
<evidence type="ECO:0000313" key="1">
    <source>
        <dbReference type="EMBL" id="OAN50439.1"/>
    </source>
</evidence>
<accession>A0A178MP82</accession>
<proteinExistence type="predicted"/>
<protein>
    <submittedName>
        <fullName evidence="1">Uncharacterized protein</fullName>
    </submittedName>
</protein>